<dbReference type="AlphaFoldDB" id="A0AA43QLV1"/>
<keyword evidence="3 8" id="KW-0210">Decarboxylase</keyword>
<evidence type="ECO:0000256" key="5">
    <source>
        <dbReference type="ARBA" id="ARBA00023239"/>
    </source>
</evidence>
<dbReference type="GO" id="GO:0019748">
    <property type="term" value="P:secondary metabolic process"/>
    <property type="evidence" value="ECO:0007669"/>
    <property type="project" value="TreeGrafter"/>
</dbReference>
<evidence type="ECO:0000256" key="3">
    <source>
        <dbReference type="ARBA" id="ARBA00022793"/>
    </source>
</evidence>
<comment type="catalytic activity">
    <reaction evidence="6">
        <text>6-methylsalicylate + H(+) = 3-methylphenol + CO2</text>
        <dbReference type="Rhea" id="RHEA:23112"/>
        <dbReference type="ChEBI" id="CHEBI:15378"/>
        <dbReference type="ChEBI" id="CHEBI:16526"/>
        <dbReference type="ChEBI" id="CHEBI:17231"/>
        <dbReference type="ChEBI" id="CHEBI:36658"/>
        <dbReference type="EC" id="4.1.1.52"/>
    </reaction>
    <physiologicalReaction direction="left-to-right" evidence="6">
        <dbReference type="Rhea" id="RHEA:23113"/>
    </physiologicalReaction>
</comment>
<name>A0AA43QLV1_9LECA</name>
<evidence type="ECO:0000313" key="10">
    <source>
        <dbReference type="EMBL" id="MDI1488242.1"/>
    </source>
</evidence>
<evidence type="ECO:0000256" key="7">
    <source>
        <dbReference type="ARBA" id="ARBA00038889"/>
    </source>
</evidence>
<dbReference type="InterPro" id="IPR032466">
    <property type="entry name" value="Metal_Hydrolase"/>
</dbReference>
<accession>A0AA43QLV1</accession>
<feature type="domain" description="Amidohydrolase-related" evidence="9">
    <location>
        <begin position="70"/>
        <end position="316"/>
    </location>
</feature>
<evidence type="ECO:0000256" key="8">
    <source>
        <dbReference type="RuleBase" id="RU366045"/>
    </source>
</evidence>
<dbReference type="Pfam" id="PF04909">
    <property type="entry name" value="Amidohydro_2"/>
    <property type="match status" value="1"/>
</dbReference>
<dbReference type="GO" id="GO:0016787">
    <property type="term" value="F:hydrolase activity"/>
    <property type="evidence" value="ECO:0007669"/>
    <property type="project" value="InterPro"/>
</dbReference>
<dbReference type="PANTHER" id="PTHR21240:SF29">
    <property type="entry name" value="AMIDOHYDROLASE-RELATED DOMAIN-CONTAINING PROTEIN"/>
    <property type="match status" value="1"/>
</dbReference>
<comment type="similarity">
    <text evidence="1">Belongs to the metallo-dependent hydrolases superfamily. ACMSD family.</text>
</comment>
<dbReference type="InterPro" id="IPR006680">
    <property type="entry name" value="Amidohydro-rel"/>
</dbReference>
<keyword evidence="5 8" id="KW-0456">Lyase</keyword>
<dbReference type="Proteomes" id="UP001161017">
    <property type="component" value="Unassembled WGS sequence"/>
</dbReference>
<protein>
    <recommendedName>
        <fullName evidence="7">6-methylsalicylate decarboxylase</fullName>
        <ecNumber evidence="7">4.1.1.52</ecNumber>
    </recommendedName>
</protein>
<evidence type="ECO:0000313" key="11">
    <source>
        <dbReference type="Proteomes" id="UP001161017"/>
    </source>
</evidence>
<reference evidence="10" key="1">
    <citation type="journal article" date="2023" name="Genome Biol. Evol.">
        <title>First Whole Genome Sequence and Flow Cytometry Genome Size Data for the Lichen-Forming Fungus Ramalina farinacea (Ascomycota).</title>
        <authorList>
            <person name="Llewellyn T."/>
            <person name="Mian S."/>
            <person name="Hill R."/>
            <person name="Leitch I.J."/>
            <person name="Gaya E."/>
        </authorList>
    </citation>
    <scope>NUCLEOTIDE SEQUENCE</scope>
    <source>
        <strain evidence="10">LIQ254RAFAR</strain>
    </source>
</reference>
<dbReference type="EC" id="4.1.1.52" evidence="7"/>
<comment type="caution">
    <text evidence="10">The sequence shown here is derived from an EMBL/GenBank/DDBJ whole genome shotgun (WGS) entry which is preliminary data.</text>
</comment>
<dbReference type="EMBL" id="JAPUFD010000007">
    <property type="protein sequence ID" value="MDI1488242.1"/>
    <property type="molecule type" value="Genomic_DNA"/>
</dbReference>
<dbReference type="GO" id="GO:0005829">
    <property type="term" value="C:cytosol"/>
    <property type="evidence" value="ECO:0007669"/>
    <property type="project" value="TreeGrafter"/>
</dbReference>
<evidence type="ECO:0000256" key="6">
    <source>
        <dbReference type="ARBA" id="ARBA00036832"/>
    </source>
</evidence>
<evidence type="ECO:0000256" key="2">
    <source>
        <dbReference type="ARBA" id="ARBA00022723"/>
    </source>
</evidence>
<dbReference type="Gene3D" id="3.20.20.140">
    <property type="entry name" value="Metal-dependent hydrolases"/>
    <property type="match status" value="1"/>
</dbReference>
<keyword evidence="2" id="KW-0479">Metal-binding</keyword>
<gene>
    <name evidence="10" type="ORF">OHK93_007516</name>
</gene>
<dbReference type="InterPro" id="IPR032465">
    <property type="entry name" value="ACMSD"/>
</dbReference>
<evidence type="ECO:0000256" key="1">
    <source>
        <dbReference type="ARBA" id="ARBA00005871"/>
    </source>
</evidence>
<evidence type="ECO:0000256" key="4">
    <source>
        <dbReference type="ARBA" id="ARBA00022833"/>
    </source>
</evidence>
<dbReference type="PANTHER" id="PTHR21240">
    <property type="entry name" value="2-AMINO-3-CARBOXYLMUCONATE-6-SEMIALDEHYDE DECARBOXYLASE"/>
    <property type="match status" value="1"/>
</dbReference>
<dbReference type="GO" id="GO:0047596">
    <property type="term" value="F:6-methylsalicylate decarboxylase activity"/>
    <property type="evidence" value="ECO:0007669"/>
    <property type="project" value="UniProtKB-EC"/>
</dbReference>
<keyword evidence="11" id="KW-1185">Reference proteome</keyword>
<organism evidence="10 11">
    <name type="scientific">Ramalina farinacea</name>
    <dbReference type="NCBI Taxonomy" id="258253"/>
    <lineage>
        <taxon>Eukaryota</taxon>
        <taxon>Fungi</taxon>
        <taxon>Dikarya</taxon>
        <taxon>Ascomycota</taxon>
        <taxon>Pezizomycotina</taxon>
        <taxon>Lecanoromycetes</taxon>
        <taxon>OSLEUM clade</taxon>
        <taxon>Lecanoromycetidae</taxon>
        <taxon>Lecanorales</taxon>
        <taxon>Lecanorineae</taxon>
        <taxon>Ramalinaceae</taxon>
        <taxon>Ramalina</taxon>
    </lineage>
</organism>
<evidence type="ECO:0000259" key="9">
    <source>
        <dbReference type="Pfam" id="PF04909"/>
    </source>
</evidence>
<sequence length="322" mass="35620">MAGKLDVHTHALPDFFHKPLLALGRDATGVPMIEWSMEDTKKMNAQLNVGISILSLSAPGPDVLPDKEGARSLARQYNEWAADITKANPAHFGFFAAVPSLHDYEGSLAEIRYALDVLKADGVCLFTSYDSQYLGTRAFEPVWKELNDRAAVVFIHPTMAKDSHLVSTMLQPPSFDFAHETGRTAAHLILTGIKRKYADTKIILSHGGGTLPILSERLAISESHRFLNTLEEGGPKTYEAILEDTKSFYFDLALAGTDNVLDMLLKWAPKGHVLYGSDYPYADAEAVFNTAKLAEYDMPDGVREEYYVGNGMALFPRFNKKS</sequence>
<proteinExistence type="inferred from homology"/>
<dbReference type="GO" id="GO:0046872">
    <property type="term" value="F:metal ion binding"/>
    <property type="evidence" value="ECO:0007669"/>
    <property type="project" value="UniProtKB-KW"/>
</dbReference>
<dbReference type="SUPFAM" id="SSF51556">
    <property type="entry name" value="Metallo-dependent hydrolases"/>
    <property type="match status" value="1"/>
</dbReference>
<keyword evidence="4" id="KW-0862">Zinc</keyword>